<dbReference type="InterPro" id="IPR036890">
    <property type="entry name" value="HATPase_C_sf"/>
</dbReference>
<organism evidence="6 7">
    <name type="scientific">Amycolatopsis samaneae</name>
    <dbReference type="NCBI Taxonomy" id="664691"/>
    <lineage>
        <taxon>Bacteria</taxon>
        <taxon>Bacillati</taxon>
        <taxon>Actinomycetota</taxon>
        <taxon>Actinomycetes</taxon>
        <taxon>Pseudonocardiales</taxon>
        <taxon>Pseudonocardiaceae</taxon>
        <taxon>Amycolatopsis</taxon>
    </lineage>
</organism>
<dbReference type="Pfam" id="PF07730">
    <property type="entry name" value="HisKA_3"/>
    <property type="match status" value="1"/>
</dbReference>
<sequence length="263" mass="28154">MNFTEEREALHALASCQAELDAARQRVAELTEELDTTNRGIIALHTQLDAAREAEAEALASQEVLADRDRIANRLHDEVIQRVFGSSLNLQGVVSLIGHPRAAGRVQAVIGELDATLRELRTAIFGLDDQPRRATSLRVALSDLIAEVERQSGAVAALVFEGPIDAVVPDDLALDLLAVTRGMLRDIASRGVGGVEVTVHADTGLILRVELDVAPGRLELPDEVRARMSERGGTVTITETAGEGASLEWRVPLPARESGAPSS</sequence>
<evidence type="ECO:0000256" key="4">
    <source>
        <dbReference type="SAM" id="Coils"/>
    </source>
</evidence>
<dbReference type="GO" id="GO:0016301">
    <property type="term" value="F:kinase activity"/>
    <property type="evidence" value="ECO:0007669"/>
    <property type="project" value="UniProtKB-KW"/>
</dbReference>
<dbReference type="PANTHER" id="PTHR24421:SF56">
    <property type="entry name" value="OXYGEN SENSOR HISTIDINE KINASE RESPONSE REGULATOR DOST"/>
    <property type="match status" value="1"/>
</dbReference>
<dbReference type="InterPro" id="IPR011712">
    <property type="entry name" value="Sig_transdc_His_kin_sub3_dim/P"/>
</dbReference>
<dbReference type="PANTHER" id="PTHR24421">
    <property type="entry name" value="NITRATE/NITRITE SENSOR PROTEIN NARX-RELATED"/>
    <property type="match status" value="1"/>
</dbReference>
<feature type="coiled-coil region" evidence="4">
    <location>
        <begin position="13"/>
        <end position="40"/>
    </location>
</feature>
<dbReference type="Gene3D" id="1.20.5.1930">
    <property type="match status" value="1"/>
</dbReference>
<keyword evidence="1" id="KW-0808">Transferase</keyword>
<name>A0ABW5GR66_9PSEU</name>
<evidence type="ECO:0000259" key="5">
    <source>
        <dbReference type="Pfam" id="PF07730"/>
    </source>
</evidence>
<gene>
    <name evidence="6" type="ORF">ACFSYJ_32635</name>
</gene>
<protein>
    <submittedName>
        <fullName evidence="6">Sensor histidine kinase</fullName>
    </submittedName>
</protein>
<dbReference type="EMBL" id="JBHUKU010000021">
    <property type="protein sequence ID" value="MFD2463398.1"/>
    <property type="molecule type" value="Genomic_DNA"/>
</dbReference>
<evidence type="ECO:0000256" key="3">
    <source>
        <dbReference type="ARBA" id="ARBA00023012"/>
    </source>
</evidence>
<dbReference type="Proteomes" id="UP001597419">
    <property type="component" value="Unassembled WGS sequence"/>
</dbReference>
<keyword evidence="3" id="KW-0902">Two-component regulatory system</keyword>
<evidence type="ECO:0000313" key="6">
    <source>
        <dbReference type="EMBL" id="MFD2463398.1"/>
    </source>
</evidence>
<dbReference type="InterPro" id="IPR050482">
    <property type="entry name" value="Sensor_HK_TwoCompSys"/>
</dbReference>
<proteinExistence type="predicted"/>
<keyword evidence="2 6" id="KW-0418">Kinase</keyword>
<dbReference type="RefSeq" id="WP_345400076.1">
    <property type="nucleotide sequence ID" value="NZ_BAABHG010000011.1"/>
</dbReference>
<comment type="caution">
    <text evidence="6">The sequence shown here is derived from an EMBL/GenBank/DDBJ whole genome shotgun (WGS) entry which is preliminary data.</text>
</comment>
<feature type="domain" description="Signal transduction histidine kinase subgroup 3 dimerisation and phosphoacceptor" evidence="5">
    <location>
        <begin position="68"/>
        <end position="128"/>
    </location>
</feature>
<evidence type="ECO:0000313" key="7">
    <source>
        <dbReference type="Proteomes" id="UP001597419"/>
    </source>
</evidence>
<reference evidence="7" key="1">
    <citation type="journal article" date="2019" name="Int. J. Syst. Evol. Microbiol.">
        <title>The Global Catalogue of Microorganisms (GCM) 10K type strain sequencing project: providing services to taxonomists for standard genome sequencing and annotation.</title>
        <authorList>
            <consortium name="The Broad Institute Genomics Platform"/>
            <consortium name="The Broad Institute Genome Sequencing Center for Infectious Disease"/>
            <person name="Wu L."/>
            <person name="Ma J."/>
        </authorList>
    </citation>
    <scope>NUCLEOTIDE SEQUENCE [LARGE SCALE GENOMIC DNA]</scope>
    <source>
        <strain evidence="7">CGMCC 4.7643</strain>
    </source>
</reference>
<evidence type="ECO:0000256" key="2">
    <source>
        <dbReference type="ARBA" id="ARBA00022777"/>
    </source>
</evidence>
<keyword evidence="7" id="KW-1185">Reference proteome</keyword>
<accession>A0ABW5GR66</accession>
<keyword evidence="4" id="KW-0175">Coiled coil</keyword>
<dbReference type="Gene3D" id="3.30.565.10">
    <property type="entry name" value="Histidine kinase-like ATPase, C-terminal domain"/>
    <property type="match status" value="1"/>
</dbReference>
<evidence type="ECO:0000256" key="1">
    <source>
        <dbReference type="ARBA" id="ARBA00022679"/>
    </source>
</evidence>